<dbReference type="PANTHER" id="PTHR35891:SF2">
    <property type="entry name" value="THIOL:DISULFIDE INTERCHANGE PROTEIN DSBA"/>
    <property type="match status" value="1"/>
</dbReference>
<keyword evidence="5" id="KW-0676">Redox-active center</keyword>
<evidence type="ECO:0000256" key="1">
    <source>
        <dbReference type="ARBA" id="ARBA00005791"/>
    </source>
</evidence>
<reference evidence="7 8" key="1">
    <citation type="submission" date="2016-08" db="EMBL/GenBank/DDBJ databases">
        <title>Draft genome of Fabibacter sp. strain SK-8.</title>
        <authorList>
            <person name="Wong S.-K."/>
            <person name="Hamasaki K."/>
            <person name="Yoshizawa S."/>
        </authorList>
    </citation>
    <scope>NUCLEOTIDE SEQUENCE [LARGE SCALE GENOMIC DNA]</scope>
    <source>
        <strain evidence="7 8">SK-8</strain>
    </source>
</reference>
<gene>
    <name evidence="7" type="ORF">BFP71_08150</name>
</gene>
<evidence type="ECO:0000313" key="8">
    <source>
        <dbReference type="Proteomes" id="UP000095552"/>
    </source>
</evidence>
<dbReference type="InterPro" id="IPR023205">
    <property type="entry name" value="DsbA/DsbL"/>
</dbReference>
<dbReference type="AlphaFoldDB" id="A0A1E5SKB4"/>
<dbReference type="PANTHER" id="PTHR35891">
    <property type="entry name" value="THIOL:DISULFIDE INTERCHANGE PROTEIN DSBA"/>
    <property type="match status" value="1"/>
</dbReference>
<organism evidence="7 8">
    <name type="scientific">Roseivirga misakiensis</name>
    <dbReference type="NCBI Taxonomy" id="1563681"/>
    <lineage>
        <taxon>Bacteria</taxon>
        <taxon>Pseudomonadati</taxon>
        <taxon>Bacteroidota</taxon>
        <taxon>Cytophagia</taxon>
        <taxon>Cytophagales</taxon>
        <taxon>Roseivirgaceae</taxon>
        <taxon>Roseivirga</taxon>
    </lineage>
</organism>
<evidence type="ECO:0000256" key="3">
    <source>
        <dbReference type="ARBA" id="ARBA00022729"/>
    </source>
</evidence>
<dbReference type="Gene3D" id="3.40.30.10">
    <property type="entry name" value="Glutaredoxin"/>
    <property type="match status" value="1"/>
</dbReference>
<dbReference type="InterPro" id="IPR050824">
    <property type="entry name" value="Thiol_disulfide_DsbA"/>
</dbReference>
<dbReference type="EMBL" id="MDGQ01000005">
    <property type="protein sequence ID" value="OEJ99541.1"/>
    <property type="molecule type" value="Genomic_DNA"/>
</dbReference>
<keyword evidence="4" id="KW-1015">Disulfide bond</keyword>
<feature type="domain" description="DSBA-like thioredoxin" evidence="6">
    <location>
        <begin position="42"/>
        <end position="180"/>
    </location>
</feature>
<evidence type="ECO:0000259" key="6">
    <source>
        <dbReference type="Pfam" id="PF01323"/>
    </source>
</evidence>
<dbReference type="InterPro" id="IPR017937">
    <property type="entry name" value="Thioredoxin_CS"/>
</dbReference>
<dbReference type="GO" id="GO:0016491">
    <property type="term" value="F:oxidoreductase activity"/>
    <property type="evidence" value="ECO:0007669"/>
    <property type="project" value="InterPro"/>
</dbReference>
<evidence type="ECO:0000256" key="4">
    <source>
        <dbReference type="ARBA" id="ARBA00023157"/>
    </source>
</evidence>
<name>A0A1E5SKB4_9BACT</name>
<comment type="similarity">
    <text evidence="1">Belongs to the thioredoxin family. DsbA subfamily.</text>
</comment>
<dbReference type="CDD" id="cd03019">
    <property type="entry name" value="DsbA_DsbA"/>
    <property type="match status" value="1"/>
</dbReference>
<dbReference type="SUPFAM" id="SSF52833">
    <property type="entry name" value="Thioredoxin-like"/>
    <property type="match status" value="1"/>
</dbReference>
<dbReference type="RefSeq" id="WP_069835003.1">
    <property type="nucleotide sequence ID" value="NZ_MDGQ01000005.1"/>
</dbReference>
<protein>
    <recommendedName>
        <fullName evidence="2">Thiol:disulfide interchange protein DsbA</fullName>
    </recommendedName>
</protein>
<dbReference type="InterPro" id="IPR001853">
    <property type="entry name" value="DSBA-like_thioredoxin_dom"/>
</dbReference>
<dbReference type="Proteomes" id="UP000095552">
    <property type="component" value="Unassembled WGS sequence"/>
</dbReference>
<dbReference type="InterPro" id="IPR036249">
    <property type="entry name" value="Thioredoxin-like_sf"/>
</dbReference>
<dbReference type="PROSITE" id="PS00194">
    <property type="entry name" value="THIOREDOXIN_1"/>
    <property type="match status" value="1"/>
</dbReference>
<dbReference type="STRING" id="1563681.BFP71_08150"/>
<evidence type="ECO:0000256" key="2">
    <source>
        <dbReference type="ARBA" id="ARBA00013831"/>
    </source>
</evidence>
<comment type="caution">
    <text evidence="7">The sequence shown here is derived from an EMBL/GenBank/DDBJ whole genome shotgun (WGS) entry which is preliminary data.</text>
</comment>
<dbReference type="Pfam" id="PF01323">
    <property type="entry name" value="DSBA"/>
    <property type="match status" value="1"/>
</dbReference>
<proteinExistence type="inferred from homology"/>
<evidence type="ECO:0000256" key="5">
    <source>
        <dbReference type="ARBA" id="ARBA00023284"/>
    </source>
</evidence>
<evidence type="ECO:0000313" key="7">
    <source>
        <dbReference type="EMBL" id="OEJ99541.1"/>
    </source>
</evidence>
<keyword evidence="8" id="KW-1185">Reference proteome</keyword>
<dbReference type="OrthoDB" id="9784896at2"/>
<accession>A0A1E5SKB4</accession>
<sequence length="203" mass="23186">MRTVSLFMLFAICAIHLKAQTTFEEGKHYEIVSTEKSNESIVTEFFSLYCGHCFQFEPLIDQLKAGLKEGTKFEKSHVNYLPRNNEEAQFGIVKAFVAMQDLGMQKDLVPQFFAAIHIKNINLDSEEDIKQIFLANGVSEDKFKKVYTNPDLIKRATEMSTLWSKKSVDNVPTLVVNGMYKIDINSVRSLAELISLTNYLLEK</sequence>
<dbReference type="PIRSF" id="PIRSF001488">
    <property type="entry name" value="Tdi_protein"/>
    <property type="match status" value="1"/>
</dbReference>
<keyword evidence="3" id="KW-0732">Signal</keyword>